<sequence>MALQSLDAIDLAFRATLVTVDRGGWFQPQFFKESKVFYKVNSDITWTNATPQTIGDILKGGA</sequence>
<organism evidence="1 2">
    <name type="scientific">Mycena albidolilacea</name>
    <dbReference type="NCBI Taxonomy" id="1033008"/>
    <lineage>
        <taxon>Eukaryota</taxon>
        <taxon>Fungi</taxon>
        <taxon>Dikarya</taxon>
        <taxon>Basidiomycota</taxon>
        <taxon>Agaricomycotina</taxon>
        <taxon>Agaricomycetes</taxon>
        <taxon>Agaricomycetidae</taxon>
        <taxon>Agaricales</taxon>
        <taxon>Marasmiineae</taxon>
        <taxon>Mycenaceae</taxon>
        <taxon>Mycena</taxon>
    </lineage>
</organism>
<comment type="caution">
    <text evidence="1">The sequence shown here is derived from an EMBL/GenBank/DDBJ whole genome shotgun (WGS) entry which is preliminary data.</text>
</comment>
<evidence type="ECO:0000313" key="1">
    <source>
        <dbReference type="EMBL" id="KAJ7351618.1"/>
    </source>
</evidence>
<gene>
    <name evidence="1" type="ORF">DFH08DRAFT_957918</name>
</gene>
<protein>
    <submittedName>
        <fullName evidence="1">Uncharacterized protein</fullName>
    </submittedName>
</protein>
<reference evidence="1" key="1">
    <citation type="submission" date="2023-03" db="EMBL/GenBank/DDBJ databases">
        <title>Massive genome expansion in bonnet fungi (Mycena s.s.) driven by repeated elements and novel gene families across ecological guilds.</title>
        <authorList>
            <consortium name="Lawrence Berkeley National Laboratory"/>
            <person name="Harder C.B."/>
            <person name="Miyauchi S."/>
            <person name="Viragh M."/>
            <person name="Kuo A."/>
            <person name="Thoen E."/>
            <person name="Andreopoulos B."/>
            <person name="Lu D."/>
            <person name="Skrede I."/>
            <person name="Drula E."/>
            <person name="Henrissat B."/>
            <person name="Morin E."/>
            <person name="Kohler A."/>
            <person name="Barry K."/>
            <person name="LaButti K."/>
            <person name="Morin E."/>
            <person name="Salamov A."/>
            <person name="Lipzen A."/>
            <person name="Mereny Z."/>
            <person name="Hegedus B."/>
            <person name="Baldrian P."/>
            <person name="Stursova M."/>
            <person name="Weitz H."/>
            <person name="Taylor A."/>
            <person name="Grigoriev I.V."/>
            <person name="Nagy L.G."/>
            <person name="Martin F."/>
            <person name="Kauserud H."/>
        </authorList>
    </citation>
    <scope>NUCLEOTIDE SEQUENCE</scope>
    <source>
        <strain evidence="1">CBHHK002</strain>
    </source>
</reference>
<proteinExistence type="predicted"/>
<keyword evidence="2" id="KW-1185">Reference proteome</keyword>
<dbReference type="Proteomes" id="UP001218218">
    <property type="component" value="Unassembled WGS sequence"/>
</dbReference>
<dbReference type="AlphaFoldDB" id="A0AAD7ETX8"/>
<evidence type="ECO:0000313" key="2">
    <source>
        <dbReference type="Proteomes" id="UP001218218"/>
    </source>
</evidence>
<accession>A0AAD7ETX8</accession>
<name>A0AAD7ETX8_9AGAR</name>
<dbReference type="EMBL" id="JARIHO010000013">
    <property type="protein sequence ID" value="KAJ7351618.1"/>
    <property type="molecule type" value="Genomic_DNA"/>
</dbReference>